<dbReference type="AlphaFoldDB" id="A0A0B0NVT6"/>
<protein>
    <submittedName>
        <fullName evidence="1">Uncharacterized protein</fullName>
    </submittedName>
</protein>
<dbReference type="Proteomes" id="UP000032142">
    <property type="component" value="Unassembled WGS sequence"/>
</dbReference>
<gene>
    <name evidence="1" type="ORF">F383_16789</name>
</gene>
<accession>A0A0B0NVT6</accession>
<dbReference type="EMBL" id="KN403188">
    <property type="protein sequence ID" value="KHG15201.1"/>
    <property type="molecule type" value="Genomic_DNA"/>
</dbReference>
<organism evidence="1 2">
    <name type="scientific">Gossypium arboreum</name>
    <name type="common">Tree cotton</name>
    <name type="synonym">Gossypium nanking</name>
    <dbReference type="NCBI Taxonomy" id="29729"/>
    <lineage>
        <taxon>Eukaryota</taxon>
        <taxon>Viridiplantae</taxon>
        <taxon>Streptophyta</taxon>
        <taxon>Embryophyta</taxon>
        <taxon>Tracheophyta</taxon>
        <taxon>Spermatophyta</taxon>
        <taxon>Magnoliopsida</taxon>
        <taxon>eudicotyledons</taxon>
        <taxon>Gunneridae</taxon>
        <taxon>Pentapetalae</taxon>
        <taxon>rosids</taxon>
        <taxon>malvids</taxon>
        <taxon>Malvales</taxon>
        <taxon>Malvaceae</taxon>
        <taxon>Malvoideae</taxon>
        <taxon>Gossypium</taxon>
    </lineage>
</organism>
<evidence type="ECO:0000313" key="2">
    <source>
        <dbReference type="Proteomes" id="UP000032142"/>
    </source>
</evidence>
<name>A0A0B0NVT6_GOSAR</name>
<evidence type="ECO:0000313" key="1">
    <source>
        <dbReference type="EMBL" id="KHG15201.1"/>
    </source>
</evidence>
<proteinExistence type="predicted"/>
<reference evidence="2" key="1">
    <citation type="submission" date="2014-09" db="EMBL/GenBank/DDBJ databases">
        <authorList>
            <person name="Mudge J."/>
            <person name="Ramaraj T."/>
            <person name="Lindquist I.E."/>
            <person name="Bharti A.K."/>
            <person name="Sundararajan A."/>
            <person name="Cameron C.T."/>
            <person name="Woodward J.E."/>
            <person name="May G.D."/>
            <person name="Brubaker C."/>
            <person name="Broadhvest J."/>
            <person name="Wilkins T.A."/>
        </authorList>
    </citation>
    <scope>NUCLEOTIDE SEQUENCE</scope>
    <source>
        <strain evidence="2">cv. AKA8401</strain>
    </source>
</reference>
<keyword evidence="2" id="KW-1185">Reference proteome</keyword>
<sequence length="48" mass="5666">MFQTCFPVPQNMVRPIRTYTFIKQFECFIKLNGLSFLGFSVPCNEMIQ</sequence>